<evidence type="ECO:0000313" key="1">
    <source>
        <dbReference type="EMBL" id="CZR50343.1"/>
    </source>
</evidence>
<gene>
    <name evidence="1" type="ORF">PAC_00215</name>
</gene>
<dbReference type="AlphaFoldDB" id="A0A1L7WC23"/>
<proteinExistence type="predicted"/>
<organism evidence="1 2">
    <name type="scientific">Phialocephala subalpina</name>
    <dbReference type="NCBI Taxonomy" id="576137"/>
    <lineage>
        <taxon>Eukaryota</taxon>
        <taxon>Fungi</taxon>
        <taxon>Dikarya</taxon>
        <taxon>Ascomycota</taxon>
        <taxon>Pezizomycotina</taxon>
        <taxon>Leotiomycetes</taxon>
        <taxon>Helotiales</taxon>
        <taxon>Mollisiaceae</taxon>
        <taxon>Phialocephala</taxon>
        <taxon>Phialocephala fortinii species complex</taxon>
    </lineage>
</organism>
<accession>A0A1L7WC23</accession>
<evidence type="ECO:0000313" key="2">
    <source>
        <dbReference type="Proteomes" id="UP000184330"/>
    </source>
</evidence>
<reference evidence="1 2" key="1">
    <citation type="submission" date="2016-03" db="EMBL/GenBank/DDBJ databases">
        <authorList>
            <person name="Ploux O."/>
        </authorList>
    </citation>
    <scope>NUCLEOTIDE SEQUENCE [LARGE SCALE GENOMIC DNA]</scope>
    <source>
        <strain evidence="1 2">UAMH 11012</strain>
    </source>
</reference>
<protein>
    <submittedName>
        <fullName evidence="1">Uncharacterized protein</fullName>
    </submittedName>
</protein>
<dbReference type="EMBL" id="FJOG01000001">
    <property type="protein sequence ID" value="CZR50343.1"/>
    <property type="molecule type" value="Genomic_DNA"/>
</dbReference>
<name>A0A1L7WC23_9HELO</name>
<dbReference type="Proteomes" id="UP000184330">
    <property type="component" value="Unassembled WGS sequence"/>
</dbReference>
<keyword evidence="2" id="KW-1185">Reference proteome</keyword>
<sequence>MTLRVKVYKQMQKRVQIPAPLSHCKEAWVRAQIHESRDHDHAQRLKVGPKAVLRRLEGYKIVLWNPLCSTRRATGMFSSLMGAGRTKRVGEYEMLRGLGIILWVKDRIIKSRELAKGGE</sequence>